<evidence type="ECO:0000256" key="4">
    <source>
        <dbReference type="ARBA" id="ARBA00012448"/>
    </source>
</evidence>
<dbReference type="PRINTS" id="PR00725">
    <property type="entry name" value="DADACBPTASE1"/>
</dbReference>
<dbReference type="Pfam" id="PF07943">
    <property type="entry name" value="PBP5_C"/>
    <property type="match status" value="1"/>
</dbReference>
<comment type="similarity">
    <text evidence="3 13">Belongs to the peptidase S11 family.</text>
</comment>
<dbReference type="Gene3D" id="2.60.410.10">
    <property type="entry name" value="D-Ala-D-Ala carboxypeptidase, C-terminal domain"/>
    <property type="match status" value="1"/>
</dbReference>
<keyword evidence="10" id="KW-0573">Peptidoglycan synthesis</keyword>
<evidence type="ECO:0000256" key="6">
    <source>
        <dbReference type="ARBA" id="ARBA00022670"/>
    </source>
</evidence>
<evidence type="ECO:0000256" key="2">
    <source>
        <dbReference type="ARBA" id="ARBA00004752"/>
    </source>
</evidence>
<keyword evidence="6" id="KW-0645">Protease</keyword>
<keyword evidence="9" id="KW-0133">Cell shape</keyword>
<dbReference type="InterPro" id="IPR012338">
    <property type="entry name" value="Beta-lactam/transpept-like"/>
</dbReference>
<dbReference type="InterPro" id="IPR037167">
    <property type="entry name" value="Peptidase_S11_C_sf"/>
</dbReference>
<feature type="domain" description="Peptidase S11 D-Ala-D-Ala carboxypeptidase A C-terminal" evidence="14">
    <location>
        <begin position="350"/>
        <end position="440"/>
    </location>
</feature>
<dbReference type="SUPFAM" id="SSF56601">
    <property type="entry name" value="beta-lactamase/transpeptidase-like"/>
    <property type="match status" value="1"/>
</dbReference>
<keyword evidence="11" id="KW-0961">Cell wall biogenesis/degradation</keyword>
<evidence type="ECO:0000313" key="16">
    <source>
        <dbReference type="Proteomes" id="UP000005336"/>
    </source>
</evidence>
<dbReference type="GO" id="GO:0009252">
    <property type="term" value="P:peptidoglycan biosynthetic process"/>
    <property type="evidence" value="ECO:0007669"/>
    <property type="project" value="UniProtKB-UniPathway"/>
</dbReference>
<evidence type="ECO:0000256" key="8">
    <source>
        <dbReference type="ARBA" id="ARBA00022801"/>
    </source>
</evidence>
<proteinExistence type="inferred from homology"/>
<comment type="pathway">
    <text evidence="2">Cell wall biogenesis; peptidoglycan biosynthesis.</text>
</comment>
<dbReference type="GO" id="GO:0009002">
    <property type="term" value="F:serine-type D-Ala-D-Ala carboxypeptidase activity"/>
    <property type="evidence" value="ECO:0007669"/>
    <property type="project" value="UniProtKB-EC"/>
</dbReference>
<dbReference type="InterPro" id="IPR012907">
    <property type="entry name" value="Peptidase_S11_C"/>
</dbReference>
<dbReference type="EMBL" id="AGAZ01000049">
    <property type="protein sequence ID" value="EGZ46401.1"/>
    <property type="molecule type" value="Genomic_DNA"/>
</dbReference>
<dbReference type="EC" id="3.4.16.4" evidence="4"/>
<dbReference type="PANTHER" id="PTHR21581:SF6">
    <property type="entry name" value="TRAFFICKING PROTEIN PARTICLE COMPLEX SUBUNIT 12"/>
    <property type="match status" value="1"/>
</dbReference>
<dbReference type="GO" id="GO:0008360">
    <property type="term" value="P:regulation of cell shape"/>
    <property type="evidence" value="ECO:0007669"/>
    <property type="project" value="UniProtKB-KW"/>
</dbReference>
<dbReference type="InterPro" id="IPR001967">
    <property type="entry name" value="Peptidase_S11_N"/>
</dbReference>
<reference evidence="15 16" key="1">
    <citation type="submission" date="2011-06" db="EMBL/GenBank/DDBJ databases">
        <authorList>
            <person name="Muzny D."/>
            <person name="Qin X."/>
            <person name="Deng J."/>
            <person name="Jiang H."/>
            <person name="Liu Y."/>
            <person name="Qu J."/>
            <person name="Song X.-Z."/>
            <person name="Zhang L."/>
            <person name="Thornton R."/>
            <person name="Coyle M."/>
            <person name="Francisco L."/>
            <person name="Jackson L."/>
            <person name="Javaid M."/>
            <person name="Korchina V."/>
            <person name="Kovar C."/>
            <person name="Mata R."/>
            <person name="Mathew T."/>
            <person name="Ngo R."/>
            <person name="Nguyen L."/>
            <person name="Nguyen N."/>
            <person name="Okwuonu G."/>
            <person name="Ongeri F."/>
            <person name="Pham C."/>
            <person name="Simmons D."/>
            <person name="Wilczek-Boney K."/>
            <person name="Hale W."/>
            <person name="Jakkamsetti A."/>
            <person name="Pham P."/>
            <person name="Ruth R."/>
            <person name="San Lucas F."/>
            <person name="Warren J."/>
            <person name="Zhang J."/>
            <person name="Zhao Z."/>
            <person name="Zhou C."/>
            <person name="Zhu D."/>
            <person name="Lee S."/>
            <person name="Bess C."/>
            <person name="Blankenburg K."/>
            <person name="Forbes L."/>
            <person name="Fu Q."/>
            <person name="Gubbala S."/>
            <person name="Hirani K."/>
            <person name="Jayaseelan J.C."/>
            <person name="Lara F."/>
            <person name="Munidasa M."/>
            <person name="Palculict T."/>
            <person name="Patil S."/>
            <person name="Pu L.-L."/>
            <person name="Saada N."/>
            <person name="Tang L."/>
            <person name="Weissenberger G."/>
            <person name="Zhu Y."/>
            <person name="Hemphill L."/>
            <person name="Shang Y."/>
            <person name="Youmans B."/>
            <person name="Ayvaz T."/>
            <person name="Ross M."/>
            <person name="Santibanez J."/>
            <person name="Aqrawi P."/>
            <person name="Gross S."/>
            <person name="Joshi V."/>
            <person name="Fowler G."/>
            <person name="Nazareth L."/>
            <person name="Reid J."/>
            <person name="Worley K."/>
            <person name="Petrosino J."/>
            <person name="Highlander S."/>
            <person name="Gibbs R."/>
        </authorList>
    </citation>
    <scope>NUCLEOTIDE SEQUENCE [LARGE SCALE GENOMIC DNA]</scope>
    <source>
        <strain evidence="15 16">9715</strain>
    </source>
</reference>
<dbReference type="InterPro" id="IPR015956">
    <property type="entry name" value="Peniciliin-bd_prot_C_sf"/>
</dbReference>
<evidence type="ECO:0000313" key="15">
    <source>
        <dbReference type="EMBL" id="EGZ46401.1"/>
    </source>
</evidence>
<evidence type="ECO:0000256" key="13">
    <source>
        <dbReference type="RuleBase" id="RU004016"/>
    </source>
</evidence>
<dbReference type="UniPathway" id="UPA00219"/>
<dbReference type="GO" id="GO:0071555">
    <property type="term" value="P:cell wall organization"/>
    <property type="evidence" value="ECO:0007669"/>
    <property type="project" value="UniProtKB-KW"/>
</dbReference>
<dbReference type="PATRIC" id="fig|1030841.3.peg.1298"/>
<dbReference type="HOGENOM" id="CLU_027070_8_1_4"/>
<dbReference type="AlphaFoldDB" id="G4CQF3"/>
<comment type="catalytic activity">
    <reaction evidence="12">
        <text>Preferential cleavage: (Ac)2-L-Lys-D-Ala-|-D-Ala. Also transpeptidation of peptidyl-alanyl moieties that are N-acyl substituents of D-alanine.</text>
        <dbReference type="EC" id="3.4.16.4"/>
    </reaction>
</comment>
<evidence type="ECO:0000256" key="3">
    <source>
        <dbReference type="ARBA" id="ARBA00007164"/>
    </source>
</evidence>
<dbReference type="SMART" id="SM00936">
    <property type="entry name" value="PBP5_C"/>
    <property type="match status" value="1"/>
</dbReference>
<dbReference type="PANTHER" id="PTHR21581">
    <property type="entry name" value="D-ALANYL-D-ALANINE CARBOXYPEPTIDASE"/>
    <property type="match status" value="1"/>
</dbReference>
<keyword evidence="5 15" id="KW-0121">Carboxypeptidase</keyword>
<dbReference type="InterPro" id="IPR018044">
    <property type="entry name" value="Peptidase_S11"/>
</dbReference>
<dbReference type="STRING" id="1030841.HMPREF9370_1313"/>
<name>G4CQF3_9NEIS</name>
<organism evidence="15 16">
    <name type="scientific">Neisseria wadsworthii 9715</name>
    <dbReference type="NCBI Taxonomy" id="1030841"/>
    <lineage>
        <taxon>Bacteria</taxon>
        <taxon>Pseudomonadati</taxon>
        <taxon>Pseudomonadota</taxon>
        <taxon>Betaproteobacteria</taxon>
        <taxon>Neisseriales</taxon>
        <taxon>Neisseriaceae</taxon>
        <taxon>Neisseria</taxon>
    </lineage>
</organism>
<dbReference type="SUPFAM" id="SSF69189">
    <property type="entry name" value="Penicillin-binding protein associated domain"/>
    <property type="match status" value="1"/>
</dbReference>
<comment type="caution">
    <text evidence="15">The sequence shown here is derived from an EMBL/GenBank/DDBJ whole genome shotgun (WGS) entry which is preliminary data.</text>
</comment>
<evidence type="ECO:0000256" key="1">
    <source>
        <dbReference type="ARBA" id="ARBA00003217"/>
    </source>
</evidence>
<dbReference type="Gene3D" id="3.40.710.10">
    <property type="entry name" value="DD-peptidase/beta-lactamase superfamily"/>
    <property type="match status" value="1"/>
</dbReference>
<keyword evidence="16" id="KW-1185">Reference proteome</keyword>
<gene>
    <name evidence="15" type="primary">dacA</name>
    <name evidence="15" type="ORF">HMPREF9370_1313</name>
</gene>
<evidence type="ECO:0000256" key="12">
    <source>
        <dbReference type="ARBA" id="ARBA00034000"/>
    </source>
</evidence>
<evidence type="ECO:0000256" key="10">
    <source>
        <dbReference type="ARBA" id="ARBA00022984"/>
    </source>
</evidence>
<dbReference type="Pfam" id="PF00768">
    <property type="entry name" value="Peptidase_S11"/>
    <property type="match status" value="1"/>
</dbReference>
<dbReference type="GO" id="GO:0006508">
    <property type="term" value="P:proteolysis"/>
    <property type="evidence" value="ECO:0007669"/>
    <property type="project" value="UniProtKB-KW"/>
</dbReference>
<evidence type="ECO:0000256" key="9">
    <source>
        <dbReference type="ARBA" id="ARBA00022960"/>
    </source>
</evidence>
<keyword evidence="7" id="KW-0732">Signal</keyword>
<evidence type="ECO:0000256" key="5">
    <source>
        <dbReference type="ARBA" id="ARBA00022645"/>
    </source>
</evidence>
<evidence type="ECO:0000256" key="11">
    <source>
        <dbReference type="ARBA" id="ARBA00023316"/>
    </source>
</evidence>
<keyword evidence="8 15" id="KW-0378">Hydrolase</keyword>
<sequence length="460" mass="50159">MQVETEFMYNPLKFQLKLHFCLRSFLLDFPLIECNFNIDVMKKTISCLLLAAACSAFAADAAKKDTAPASQTVSAPAAPAAKAASSVETKAATQQKEQIAGMPKLPELAATAYAVMDVQSKQVLGAHNYDAQVEPAALTKLMTAYLVFKALDDGVLKPDQMLTVSERAWKTSGSRMFLSPNKTVSVSDLLKGMLVQSGNDATVTLAEVLGNGSEAEFVKKMNEQATRLGMLDTSFKNATGESADGHVSTVKDLMKLAVAVAQDFRRYYPIFSMKSFTYNGIEQPNRNLLLYRDASIDGMITGHSPTAGYNLISSSNRNDRQVIAVLVGAESPELRAAESGKLLNWALHSFDTPKLYNAGQVISQVKVYKGENKAVDAGFIEAIYLTIPHAEGKNIKPVLETVQPVVAPVRTGQVVGKLKIMYEGKLLAERDVVALNQVEEAGWFVRIVDNIKLWFKNIFG</sequence>
<dbReference type="Proteomes" id="UP000005336">
    <property type="component" value="Unassembled WGS sequence"/>
</dbReference>
<comment type="function">
    <text evidence="1">Removes C-terminal D-alanyl residues from sugar-peptide cell wall precursors.</text>
</comment>
<evidence type="ECO:0000256" key="7">
    <source>
        <dbReference type="ARBA" id="ARBA00022729"/>
    </source>
</evidence>
<evidence type="ECO:0000259" key="14">
    <source>
        <dbReference type="SMART" id="SM00936"/>
    </source>
</evidence>
<accession>G4CQF3</accession>
<protein>
    <recommendedName>
        <fullName evidence="4">serine-type D-Ala-D-Ala carboxypeptidase</fullName>
        <ecNumber evidence="4">3.4.16.4</ecNumber>
    </recommendedName>
</protein>